<keyword evidence="4" id="KW-0238">DNA-binding</keyword>
<dbReference type="InterPro" id="IPR036390">
    <property type="entry name" value="WH_DNA-bd_sf"/>
</dbReference>
<dbReference type="OrthoDB" id="9808770at2"/>
<evidence type="ECO:0000256" key="5">
    <source>
        <dbReference type="ARBA" id="ARBA00023163"/>
    </source>
</evidence>
<evidence type="ECO:0000313" key="7">
    <source>
        <dbReference type="EMBL" id="EPF18021.1"/>
    </source>
</evidence>
<dbReference type="SUPFAM" id="SSF53383">
    <property type="entry name" value="PLP-dependent transferases"/>
    <property type="match status" value="1"/>
</dbReference>
<comment type="caution">
    <text evidence="7">The sequence shown here is derived from an EMBL/GenBank/DDBJ whole genome shotgun (WGS) entry which is preliminary data.</text>
</comment>
<comment type="similarity">
    <text evidence="1">In the C-terminal section; belongs to the class-I pyridoxal-phosphate-dependent aminotransferase family.</text>
</comment>
<dbReference type="STRING" id="566551.HMPREF0201_01430"/>
<dbReference type="SUPFAM" id="SSF46785">
    <property type="entry name" value="Winged helix' DNA-binding domain"/>
    <property type="match status" value="1"/>
</dbReference>
<keyword evidence="5" id="KW-0804">Transcription</keyword>
<dbReference type="PANTHER" id="PTHR46577:SF1">
    <property type="entry name" value="HTH-TYPE TRANSCRIPTIONAL REGULATORY PROTEIN GABR"/>
    <property type="match status" value="1"/>
</dbReference>
<dbReference type="Pfam" id="PF00392">
    <property type="entry name" value="GntR"/>
    <property type="match status" value="1"/>
</dbReference>
<evidence type="ECO:0000256" key="1">
    <source>
        <dbReference type="ARBA" id="ARBA00005384"/>
    </source>
</evidence>
<dbReference type="GO" id="GO:0003677">
    <property type="term" value="F:DNA binding"/>
    <property type="evidence" value="ECO:0007669"/>
    <property type="project" value="UniProtKB-KW"/>
</dbReference>
<evidence type="ECO:0000256" key="3">
    <source>
        <dbReference type="ARBA" id="ARBA00023015"/>
    </source>
</evidence>
<dbReference type="CDD" id="cd07377">
    <property type="entry name" value="WHTH_GntR"/>
    <property type="match status" value="1"/>
</dbReference>
<dbReference type="InterPro" id="IPR015421">
    <property type="entry name" value="PyrdxlP-dep_Trfase_major"/>
</dbReference>
<keyword evidence="3" id="KW-0805">Transcription regulation</keyword>
<dbReference type="GO" id="GO:0030170">
    <property type="term" value="F:pyridoxal phosphate binding"/>
    <property type="evidence" value="ECO:0007669"/>
    <property type="project" value="InterPro"/>
</dbReference>
<dbReference type="InterPro" id="IPR051446">
    <property type="entry name" value="HTH_trans_reg/aminotransferase"/>
</dbReference>
<sequence>MKPSMHFPDFDFLNSPLSRESGDSLQQQLYYRIKNAINEGKLKPGDKLPGTRKVCETLNIGRNTVIIVYELLAAEGFVISDNTGTRISAMSPESAPVLPAAVNKSAISMGSIDITQQVINSAFFPGIPALNIFPHNEWRRAEDRASRKAGSTILNYGLPDGEPALKQAVASFLATSRGVNCMPEQVILSSGLHKTLQMCLRPITQKGDLVWVENPGYEFAKSPFRNAGLNVLPIDVDRDGINPSLEMWQKYPPRIIYLTPSNQYPSGAVLSLERRVSLVENAIKHNAIIIEDDYGGEFHHAGPHIISMQGINSQAPVIYIGSFSQMMFPALRIGFAVLPPSLSPEIKASLLTLPHGGNRLTQLTLTEFIESGRFIRHLNKMGKAYQQKRDKLIKALKKCLHCSYEISGQHGSTQLTLNLPAEINDKLLVEQAQQHGINMLPLSLFCAPGTAIKANGVIIGYANTPSDLYEMYIEKINQIIESQRK</sequence>
<dbReference type="GO" id="GO:0003700">
    <property type="term" value="F:DNA-binding transcription factor activity"/>
    <property type="evidence" value="ECO:0007669"/>
    <property type="project" value="InterPro"/>
</dbReference>
<dbReference type="CDD" id="cd00609">
    <property type="entry name" value="AAT_like"/>
    <property type="match status" value="1"/>
</dbReference>
<evidence type="ECO:0000256" key="2">
    <source>
        <dbReference type="ARBA" id="ARBA00022898"/>
    </source>
</evidence>
<dbReference type="Pfam" id="PF00155">
    <property type="entry name" value="Aminotran_1_2"/>
    <property type="match status" value="1"/>
</dbReference>
<organism evidence="7 8">
    <name type="scientific">Cedecea davisae DSM 4568</name>
    <dbReference type="NCBI Taxonomy" id="566551"/>
    <lineage>
        <taxon>Bacteria</taxon>
        <taxon>Pseudomonadati</taxon>
        <taxon>Pseudomonadota</taxon>
        <taxon>Gammaproteobacteria</taxon>
        <taxon>Enterobacterales</taxon>
        <taxon>Enterobacteriaceae</taxon>
        <taxon>Cedecea</taxon>
    </lineage>
</organism>
<dbReference type="PATRIC" id="fig|566551.4.peg.1319"/>
<dbReference type="EMBL" id="ATDT01000009">
    <property type="protein sequence ID" value="EPF18021.1"/>
    <property type="molecule type" value="Genomic_DNA"/>
</dbReference>
<dbReference type="PROSITE" id="PS50949">
    <property type="entry name" value="HTH_GNTR"/>
    <property type="match status" value="1"/>
</dbReference>
<dbReference type="AlphaFoldDB" id="S3IZU2"/>
<gene>
    <name evidence="7" type="ORF">HMPREF0201_01430</name>
</gene>
<evidence type="ECO:0000256" key="4">
    <source>
        <dbReference type="ARBA" id="ARBA00023125"/>
    </source>
</evidence>
<dbReference type="Proteomes" id="UP000014585">
    <property type="component" value="Unassembled WGS sequence"/>
</dbReference>
<feature type="domain" description="HTH gntR-type" evidence="6">
    <location>
        <begin position="23"/>
        <end position="90"/>
    </location>
</feature>
<dbReference type="PANTHER" id="PTHR46577">
    <property type="entry name" value="HTH-TYPE TRANSCRIPTIONAL REGULATORY PROTEIN GABR"/>
    <property type="match status" value="1"/>
</dbReference>
<dbReference type="InterPro" id="IPR000524">
    <property type="entry name" value="Tscrpt_reg_HTH_GntR"/>
</dbReference>
<dbReference type="InterPro" id="IPR004839">
    <property type="entry name" value="Aminotransferase_I/II_large"/>
</dbReference>
<dbReference type="Gene3D" id="1.10.10.10">
    <property type="entry name" value="Winged helix-like DNA-binding domain superfamily/Winged helix DNA-binding domain"/>
    <property type="match status" value="1"/>
</dbReference>
<proteinExistence type="inferred from homology"/>
<dbReference type="InterPro" id="IPR015424">
    <property type="entry name" value="PyrdxlP-dep_Trfase"/>
</dbReference>
<keyword evidence="2" id="KW-0663">Pyridoxal phosphate</keyword>
<evidence type="ECO:0000313" key="8">
    <source>
        <dbReference type="Proteomes" id="UP000014585"/>
    </source>
</evidence>
<name>S3IZU2_9ENTR</name>
<evidence type="ECO:0000259" key="6">
    <source>
        <dbReference type="PROSITE" id="PS50949"/>
    </source>
</evidence>
<dbReference type="RefSeq" id="WP_016535743.1">
    <property type="nucleotide sequence ID" value="NZ_KE161030.1"/>
</dbReference>
<dbReference type="HOGENOM" id="CLU_017584_0_1_6"/>
<dbReference type="InterPro" id="IPR036388">
    <property type="entry name" value="WH-like_DNA-bd_sf"/>
</dbReference>
<reference evidence="7 8" key="1">
    <citation type="submission" date="2013-04" db="EMBL/GenBank/DDBJ databases">
        <authorList>
            <person name="Weinstock G."/>
            <person name="Sodergren E."/>
            <person name="Lobos E.A."/>
            <person name="Fulton L."/>
            <person name="Fulton R."/>
            <person name="Courtney L."/>
            <person name="Fronick C."/>
            <person name="O'Laughlin M."/>
            <person name="Godfrey J."/>
            <person name="Wilson R.M."/>
            <person name="Miner T."/>
            <person name="Farmer C."/>
            <person name="Delehaunty K."/>
            <person name="Cordes M."/>
            <person name="Minx P."/>
            <person name="Tomlinson C."/>
            <person name="Chen J."/>
            <person name="Wollam A."/>
            <person name="Pepin K.H."/>
            <person name="Palsikar V.B."/>
            <person name="Zhang X."/>
            <person name="Suruliraj S."/>
            <person name="Perna N.T."/>
            <person name="Plunkett G."/>
            <person name="Warren W."/>
            <person name="Mitreva M."/>
            <person name="Mardis E.R."/>
            <person name="Wilson R.K."/>
        </authorList>
    </citation>
    <scope>NUCLEOTIDE SEQUENCE [LARGE SCALE GENOMIC DNA]</scope>
    <source>
        <strain evidence="7 8">DSM 4568</strain>
    </source>
</reference>
<dbReference type="SMART" id="SM00345">
    <property type="entry name" value="HTH_GNTR"/>
    <property type="match status" value="1"/>
</dbReference>
<protein>
    <submittedName>
        <fullName evidence="7">Transcriptional regulator, GntR family</fullName>
    </submittedName>
</protein>
<dbReference type="Gene3D" id="3.40.640.10">
    <property type="entry name" value="Type I PLP-dependent aspartate aminotransferase-like (Major domain)"/>
    <property type="match status" value="1"/>
</dbReference>
<accession>S3IZU2</accession>